<dbReference type="Proteomes" id="UP001203852">
    <property type="component" value="Unassembled WGS sequence"/>
</dbReference>
<dbReference type="AlphaFoldDB" id="A0AAN6DV30"/>
<organism evidence="1 2">
    <name type="scientific">Exophiala viscosa</name>
    <dbReference type="NCBI Taxonomy" id="2486360"/>
    <lineage>
        <taxon>Eukaryota</taxon>
        <taxon>Fungi</taxon>
        <taxon>Dikarya</taxon>
        <taxon>Ascomycota</taxon>
        <taxon>Pezizomycotina</taxon>
        <taxon>Eurotiomycetes</taxon>
        <taxon>Chaetothyriomycetidae</taxon>
        <taxon>Chaetothyriales</taxon>
        <taxon>Herpotrichiellaceae</taxon>
        <taxon>Exophiala</taxon>
    </lineage>
</organism>
<name>A0AAN6DV30_9EURO</name>
<gene>
    <name evidence="1" type="ORF">EDD36DRAFT_286077</name>
</gene>
<reference evidence="1" key="1">
    <citation type="journal article" date="2022" name="bioRxiv">
        <title>Deciphering the potential niche of two novel black yeast fungi from a biological soil crust based on their genomes, phenotypes, and melanin regulation.</title>
        <authorList>
            <consortium name="DOE Joint Genome Institute"/>
            <person name="Carr E.C."/>
            <person name="Barton Q."/>
            <person name="Grambo S."/>
            <person name="Sullivan M."/>
            <person name="Renfro C.M."/>
            <person name="Kuo A."/>
            <person name="Pangilinan J."/>
            <person name="Lipzen A."/>
            <person name="Keymanesh K."/>
            <person name="Savage E."/>
            <person name="Barry K."/>
            <person name="Grigoriev I.V."/>
            <person name="Riekhof W.R."/>
            <person name="Harris S.S."/>
        </authorList>
    </citation>
    <scope>NUCLEOTIDE SEQUENCE</scope>
    <source>
        <strain evidence="1">JF 03-4F</strain>
    </source>
</reference>
<dbReference type="EMBL" id="MU404356">
    <property type="protein sequence ID" value="KAI1611345.1"/>
    <property type="molecule type" value="Genomic_DNA"/>
</dbReference>
<accession>A0AAN6DV30</accession>
<comment type="caution">
    <text evidence="1">The sequence shown here is derived from an EMBL/GenBank/DDBJ whole genome shotgun (WGS) entry which is preliminary data.</text>
</comment>
<keyword evidence="2" id="KW-1185">Reference proteome</keyword>
<sequence>MYVQILRPQYEALQASAEQIETNRFHSGEYWNHFTAQARHAVTWRDQTKILINHLLSHRDRLSSYGCCPRDSWLVGWALSESQHPLRQFVVWSLHYSQVPEDDVTIEDFANHLEVWADVFLSEEALYYALANPDRPFFITQVSGGAPWMAHFLDSQPMHREWATATWKRLWLNYNTVRRETDKDVMDWEYC</sequence>
<evidence type="ECO:0000313" key="1">
    <source>
        <dbReference type="EMBL" id="KAI1611345.1"/>
    </source>
</evidence>
<protein>
    <submittedName>
        <fullName evidence="1">Uncharacterized protein</fullName>
    </submittedName>
</protein>
<evidence type="ECO:0000313" key="2">
    <source>
        <dbReference type="Proteomes" id="UP001203852"/>
    </source>
</evidence>
<proteinExistence type="predicted"/>